<feature type="non-terminal residue" evidence="3">
    <location>
        <position position="1"/>
    </location>
</feature>
<dbReference type="AlphaFoldDB" id="A0A699H4Y3"/>
<keyword evidence="3" id="KW-0695">RNA-directed DNA polymerase</keyword>
<keyword evidence="1" id="KW-1133">Transmembrane helix</keyword>
<feature type="transmembrane region" description="Helical" evidence="1">
    <location>
        <begin position="347"/>
        <end position="369"/>
    </location>
</feature>
<evidence type="ECO:0000256" key="1">
    <source>
        <dbReference type="SAM" id="Phobius"/>
    </source>
</evidence>
<reference evidence="3" key="1">
    <citation type="journal article" date="2019" name="Sci. Rep.">
        <title>Draft genome of Tanacetum cinerariifolium, the natural source of mosquito coil.</title>
        <authorList>
            <person name="Yamashiro T."/>
            <person name="Shiraishi A."/>
            <person name="Satake H."/>
            <person name="Nakayama K."/>
        </authorList>
    </citation>
    <scope>NUCLEOTIDE SEQUENCE</scope>
</reference>
<dbReference type="InterPro" id="IPR043502">
    <property type="entry name" value="DNA/RNA_pol_sf"/>
</dbReference>
<proteinExistence type="predicted"/>
<sequence>LNEKRDLWDYLRTFIDRWEGDTVIMSDFNELKKKLQALKIAIKAWSKEANKRSNDRKINIQQNLSEVDKLIDQGKGNDDIFIKRITLLNDLQELNNRNAMKISQKAKIRWSIEDQFQDLERTVTYEEVKRAVWDCGTNKSPGPDGFSFEFYHFRPISLVGSIYKIIAKILANRLCVVLPYLISDVQSAFVANRQILDGPFILNELLSWCKFKKLNGMIFKVDFEKAFDSVKWDYLDETLKAFGFGSKWRNWISSCLNNALINGSPTLEFQFHKGLKQGDPISPFLFILIMETLHLTFKRVLNAGLYKGISLKDSFMIYHLFYADDVVFIGVKINLHKSKLMGTGVSSNVVAAVAFLIGCFILTAPFNYLGVKVGSNISPWQDVILAIHSLQSKGINLMDFIQKKVGNGENTFFWDDSWLGEVALKVLYKRLYALEMCKSISVAEKMGHPSLSHSFRRMPRGGVEQKNYGLLCSKVADFVLPNILDRWCWSLEGSQEFSVKSSRILIDNTILLKAEVSTRCLRVVPIKKSIALWEFSTKACSLIR</sequence>
<accession>A0A699H4Y3</accession>
<dbReference type="InterPro" id="IPR000477">
    <property type="entry name" value="RT_dom"/>
</dbReference>
<keyword evidence="3" id="KW-0808">Transferase</keyword>
<dbReference type="CDD" id="cd01650">
    <property type="entry name" value="RT_nLTR_like"/>
    <property type="match status" value="1"/>
</dbReference>
<dbReference type="PANTHER" id="PTHR46890:SF50">
    <property type="entry name" value="RNA-DIRECTED DNA POLYMERASE, EUKARYOTA, REVERSE TRANSCRIPTASE ZINC-BINDING DOMAIN PROTEIN-RELATED"/>
    <property type="match status" value="1"/>
</dbReference>
<keyword evidence="1" id="KW-0472">Membrane</keyword>
<dbReference type="InterPro" id="IPR052343">
    <property type="entry name" value="Retrotransposon-Effector_Assoc"/>
</dbReference>
<dbReference type="GO" id="GO:0003964">
    <property type="term" value="F:RNA-directed DNA polymerase activity"/>
    <property type="evidence" value="ECO:0007669"/>
    <property type="project" value="UniProtKB-KW"/>
</dbReference>
<feature type="domain" description="Reverse transcriptase" evidence="2">
    <location>
        <begin position="121"/>
        <end position="373"/>
    </location>
</feature>
<name>A0A699H4Y3_TANCI</name>
<keyword evidence="3" id="KW-0548">Nucleotidyltransferase</keyword>
<keyword evidence="1" id="KW-0812">Transmembrane</keyword>
<protein>
    <submittedName>
        <fullName evidence="3">RNA-directed DNA polymerase, eukaryota</fullName>
    </submittedName>
</protein>
<dbReference type="SUPFAM" id="SSF56672">
    <property type="entry name" value="DNA/RNA polymerases"/>
    <property type="match status" value="1"/>
</dbReference>
<comment type="caution">
    <text evidence="3">The sequence shown here is derived from an EMBL/GenBank/DDBJ whole genome shotgun (WGS) entry which is preliminary data.</text>
</comment>
<dbReference type="PANTHER" id="PTHR46890">
    <property type="entry name" value="NON-LTR RETROLELEMENT REVERSE TRANSCRIPTASE-LIKE PROTEIN-RELATED"/>
    <property type="match status" value="1"/>
</dbReference>
<organism evidence="3">
    <name type="scientific">Tanacetum cinerariifolium</name>
    <name type="common">Dalmatian daisy</name>
    <name type="synonym">Chrysanthemum cinerariifolium</name>
    <dbReference type="NCBI Taxonomy" id="118510"/>
    <lineage>
        <taxon>Eukaryota</taxon>
        <taxon>Viridiplantae</taxon>
        <taxon>Streptophyta</taxon>
        <taxon>Embryophyta</taxon>
        <taxon>Tracheophyta</taxon>
        <taxon>Spermatophyta</taxon>
        <taxon>Magnoliopsida</taxon>
        <taxon>eudicotyledons</taxon>
        <taxon>Gunneridae</taxon>
        <taxon>Pentapetalae</taxon>
        <taxon>asterids</taxon>
        <taxon>campanulids</taxon>
        <taxon>Asterales</taxon>
        <taxon>Asteraceae</taxon>
        <taxon>Asteroideae</taxon>
        <taxon>Anthemideae</taxon>
        <taxon>Anthemidinae</taxon>
        <taxon>Tanacetum</taxon>
    </lineage>
</organism>
<dbReference type="Pfam" id="PF00078">
    <property type="entry name" value="RVT_1"/>
    <property type="match status" value="1"/>
</dbReference>
<dbReference type="EMBL" id="BKCJ010106329">
    <property type="protein sequence ID" value="GEX40367.1"/>
    <property type="molecule type" value="Genomic_DNA"/>
</dbReference>
<evidence type="ECO:0000313" key="3">
    <source>
        <dbReference type="EMBL" id="GEX40367.1"/>
    </source>
</evidence>
<dbReference type="PROSITE" id="PS50878">
    <property type="entry name" value="RT_POL"/>
    <property type="match status" value="1"/>
</dbReference>
<gene>
    <name evidence="3" type="ORF">Tci_312342</name>
</gene>
<evidence type="ECO:0000259" key="2">
    <source>
        <dbReference type="PROSITE" id="PS50878"/>
    </source>
</evidence>